<comment type="cofactor">
    <cofactor evidence="1">
        <name>FAD</name>
        <dbReference type="ChEBI" id="CHEBI:57692"/>
    </cofactor>
</comment>
<dbReference type="PANTHER" id="PTHR43884">
    <property type="entry name" value="ACYL-COA DEHYDROGENASE"/>
    <property type="match status" value="1"/>
</dbReference>
<dbReference type="PANTHER" id="PTHR43884:SF20">
    <property type="entry name" value="ACYL-COA DEHYDROGENASE FADE28"/>
    <property type="match status" value="1"/>
</dbReference>
<dbReference type="InterPro" id="IPR013786">
    <property type="entry name" value="AcylCoA_DH/ox_N"/>
</dbReference>
<feature type="domain" description="Acyl-CoA dehydrogenase/oxidase C-terminal" evidence="7">
    <location>
        <begin position="247"/>
        <end position="390"/>
    </location>
</feature>
<evidence type="ECO:0000256" key="2">
    <source>
        <dbReference type="ARBA" id="ARBA00009347"/>
    </source>
</evidence>
<evidence type="ECO:0000259" key="8">
    <source>
        <dbReference type="Pfam" id="PF02771"/>
    </source>
</evidence>
<evidence type="ECO:0000256" key="3">
    <source>
        <dbReference type="ARBA" id="ARBA00022630"/>
    </source>
</evidence>
<name>A0ABV9EDK0_9ACTN</name>
<proteinExistence type="inferred from homology"/>
<keyword evidence="3" id="KW-0285">Flavoprotein</keyword>
<keyword evidence="10" id="KW-1185">Reference proteome</keyword>
<dbReference type="EMBL" id="JBHSFN010000004">
    <property type="protein sequence ID" value="MFC4586169.1"/>
    <property type="molecule type" value="Genomic_DNA"/>
</dbReference>
<gene>
    <name evidence="9" type="ORF">ACFO8L_08800</name>
</gene>
<dbReference type="Pfam" id="PF02771">
    <property type="entry name" value="Acyl-CoA_dh_N"/>
    <property type="match status" value="1"/>
</dbReference>
<dbReference type="EC" id="1.-.-.-" evidence="9"/>
<comment type="caution">
    <text evidence="9">The sequence shown here is derived from an EMBL/GenBank/DDBJ whole genome shotgun (WGS) entry which is preliminary data.</text>
</comment>
<dbReference type="SUPFAM" id="SSF47203">
    <property type="entry name" value="Acyl-CoA dehydrogenase C-terminal domain-like"/>
    <property type="match status" value="1"/>
</dbReference>
<dbReference type="CDD" id="cd00567">
    <property type="entry name" value="ACAD"/>
    <property type="match status" value="1"/>
</dbReference>
<dbReference type="Pfam" id="PF00441">
    <property type="entry name" value="Acyl-CoA_dh_1"/>
    <property type="match status" value="1"/>
</dbReference>
<dbReference type="Gene3D" id="1.20.140.10">
    <property type="entry name" value="Butyryl-CoA Dehydrogenase, subunit A, domain 3"/>
    <property type="match status" value="1"/>
</dbReference>
<dbReference type="GO" id="GO:0016491">
    <property type="term" value="F:oxidoreductase activity"/>
    <property type="evidence" value="ECO:0007669"/>
    <property type="project" value="UniProtKB-KW"/>
</dbReference>
<evidence type="ECO:0000313" key="10">
    <source>
        <dbReference type="Proteomes" id="UP001595891"/>
    </source>
</evidence>
<comment type="similarity">
    <text evidence="2">Belongs to the acyl-CoA dehydrogenase family.</text>
</comment>
<dbReference type="Gene3D" id="1.10.540.10">
    <property type="entry name" value="Acyl-CoA dehydrogenase/oxidase, N-terminal domain"/>
    <property type="match status" value="1"/>
</dbReference>
<dbReference type="Gene3D" id="2.40.110.10">
    <property type="entry name" value="Butyryl-CoA Dehydrogenase, subunit A, domain 2"/>
    <property type="match status" value="1"/>
</dbReference>
<reference evidence="10" key="1">
    <citation type="journal article" date="2019" name="Int. J. Syst. Evol. Microbiol.">
        <title>The Global Catalogue of Microorganisms (GCM) 10K type strain sequencing project: providing services to taxonomists for standard genome sequencing and annotation.</title>
        <authorList>
            <consortium name="The Broad Institute Genomics Platform"/>
            <consortium name="The Broad Institute Genome Sequencing Center for Infectious Disease"/>
            <person name="Wu L."/>
            <person name="Ma J."/>
        </authorList>
    </citation>
    <scope>NUCLEOTIDE SEQUENCE [LARGE SCALE GENOMIC DNA]</scope>
    <source>
        <strain evidence="10">CCUG 49560</strain>
    </source>
</reference>
<dbReference type="Proteomes" id="UP001595891">
    <property type="component" value="Unassembled WGS sequence"/>
</dbReference>
<feature type="domain" description="Acyl-CoA dehydrogenase/oxidase N-terminal" evidence="8">
    <location>
        <begin position="6"/>
        <end position="119"/>
    </location>
</feature>
<evidence type="ECO:0000259" key="7">
    <source>
        <dbReference type="Pfam" id="PF00441"/>
    </source>
</evidence>
<evidence type="ECO:0000256" key="5">
    <source>
        <dbReference type="ARBA" id="ARBA00023002"/>
    </source>
</evidence>
<keyword evidence="4" id="KW-0274">FAD</keyword>
<dbReference type="InterPro" id="IPR009100">
    <property type="entry name" value="AcylCoA_DH/oxidase_NM_dom_sf"/>
</dbReference>
<organism evidence="9 10">
    <name type="scientific">Sphaerisporangium corydalis</name>
    <dbReference type="NCBI Taxonomy" id="1441875"/>
    <lineage>
        <taxon>Bacteria</taxon>
        <taxon>Bacillati</taxon>
        <taxon>Actinomycetota</taxon>
        <taxon>Actinomycetes</taxon>
        <taxon>Streptosporangiales</taxon>
        <taxon>Streptosporangiaceae</taxon>
        <taxon>Sphaerisporangium</taxon>
    </lineage>
</organism>
<dbReference type="InterPro" id="IPR036250">
    <property type="entry name" value="AcylCo_DH-like_C"/>
</dbReference>
<accession>A0ABV9EDK0</accession>
<evidence type="ECO:0000313" key="9">
    <source>
        <dbReference type="EMBL" id="MFC4586169.1"/>
    </source>
</evidence>
<evidence type="ECO:0000256" key="4">
    <source>
        <dbReference type="ARBA" id="ARBA00022827"/>
    </source>
</evidence>
<dbReference type="InterPro" id="IPR009075">
    <property type="entry name" value="AcylCo_DH/oxidase_C"/>
</dbReference>
<feature type="region of interest" description="Disordered" evidence="6">
    <location>
        <begin position="207"/>
        <end position="237"/>
    </location>
</feature>
<dbReference type="SUPFAM" id="SSF56645">
    <property type="entry name" value="Acyl-CoA dehydrogenase NM domain-like"/>
    <property type="match status" value="1"/>
</dbReference>
<protein>
    <submittedName>
        <fullName evidence="9">Acyl-CoA dehydrogenase family protein</fullName>
        <ecNumber evidence="9">1.-.-.-</ecNumber>
    </submittedName>
</protein>
<sequence length="401" mass="41866">MDFAYTEDQRELVRLAGRILTDRVTHDSLTELEGRGAERFDPGLWSTLADAGLVGIALPADLGGGGYGTLEQCLVLEQAGRVLAPVPLLATAVLGAWPIAAFGTSEQRERWVRPAVRGELVLTAALAGPAGAPGVTARRTGGGWRLEGVRTGVPYATVADLILVPAGERIFLVPAGTAGLTVTPQRTTAKEVTGLLHLDLTLPDDALLGPGADAQDGTGAEPDAQDGTGAEPGGQGMAGRLREMATLGLCAVQLGVTARALEAAAEYTGKRHQFNRPIGSFQAVGHRLADAHIDVEAIRLTMWQAAWLLSEEARAEAAAQGTTADQERRAAEAVATAKFWAADGGHRVAHAVVHVHGGMGIAEEYFVHRYFLHAKQAEFTLGGATEQALRLGAMLAAPGPA</sequence>
<dbReference type="InterPro" id="IPR037069">
    <property type="entry name" value="AcylCoA_DH/ox_N_sf"/>
</dbReference>
<keyword evidence="5 9" id="KW-0560">Oxidoreductase</keyword>
<evidence type="ECO:0000256" key="6">
    <source>
        <dbReference type="SAM" id="MobiDB-lite"/>
    </source>
</evidence>
<evidence type="ECO:0000256" key="1">
    <source>
        <dbReference type="ARBA" id="ARBA00001974"/>
    </source>
</evidence>
<dbReference type="RefSeq" id="WP_262841583.1">
    <property type="nucleotide sequence ID" value="NZ_JANZYP010000006.1"/>
</dbReference>
<dbReference type="InterPro" id="IPR046373">
    <property type="entry name" value="Acyl-CoA_Oxase/DH_mid-dom_sf"/>
</dbReference>